<sequence length="168" mass="19024">MVIADLQAQSFPEFYKVFSDLMHEGYAGFPKRLQDHFLRYDYSASAMQNWLELGLRKFLIAFDDDGISGFLVGDNSYGGVAFVSWIGVAREKRNAGVGSSLLEAYEQFAKSRAAHLIELFTFDTVKPFYIARGYKEAGRRESGYYGRQNVIMNKTIGSWSEKNLPALT</sequence>
<dbReference type="Gene3D" id="3.40.630.30">
    <property type="match status" value="1"/>
</dbReference>
<dbReference type="AlphaFoldDB" id="A0A136LW40"/>
<protein>
    <submittedName>
        <fullName evidence="2">Acetyltransferase (GNAT) family protein</fullName>
    </submittedName>
</protein>
<dbReference type="CDD" id="cd04301">
    <property type="entry name" value="NAT_SF"/>
    <property type="match status" value="1"/>
</dbReference>
<dbReference type="Pfam" id="PF00583">
    <property type="entry name" value="Acetyltransf_1"/>
    <property type="match status" value="1"/>
</dbReference>
<keyword evidence="2" id="KW-0808">Transferase</keyword>
<reference evidence="2 3" key="1">
    <citation type="submission" date="2015-02" db="EMBL/GenBank/DDBJ databases">
        <title>Improved understanding of the partial-nitritation anammox process through 23 genomes representing the majority of the microbial community.</title>
        <authorList>
            <person name="Speth D.R."/>
            <person name="In T Zandt M."/>
            <person name="Guerrero Cruz S."/>
            <person name="Jetten M.S."/>
            <person name="Dutilh B.E."/>
        </authorList>
    </citation>
    <scope>NUCLEOTIDE SEQUENCE [LARGE SCALE GENOMIC DNA]</scope>
    <source>
        <strain evidence="2">OLB20</strain>
    </source>
</reference>
<name>A0A136LW40_9BACT</name>
<proteinExistence type="predicted"/>
<evidence type="ECO:0000313" key="3">
    <source>
        <dbReference type="Proteomes" id="UP000070457"/>
    </source>
</evidence>
<evidence type="ECO:0000259" key="1">
    <source>
        <dbReference type="PROSITE" id="PS51186"/>
    </source>
</evidence>
<gene>
    <name evidence="2" type="ORF">TR69_WS6001001474</name>
</gene>
<dbReference type="STRING" id="1617426.TR69_WS6001001474"/>
<dbReference type="EMBL" id="JYNZ01000006">
    <property type="protein sequence ID" value="KXK25868.1"/>
    <property type="molecule type" value="Genomic_DNA"/>
</dbReference>
<feature type="domain" description="N-acetyltransferase" evidence="1">
    <location>
        <begin position="1"/>
        <end position="157"/>
    </location>
</feature>
<accession>A0A136LW40</accession>
<dbReference type="InterPro" id="IPR016181">
    <property type="entry name" value="Acyl_CoA_acyltransferase"/>
</dbReference>
<dbReference type="SUPFAM" id="SSF55729">
    <property type="entry name" value="Acyl-CoA N-acyltransferases (Nat)"/>
    <property type="match status" value="1"/>
</dbReference>
<dbReference type="Proteomes" id="UP000070457">
    <property type="component" value="Unassembled WGS sequence"/>
</dbReference>
<dbReference type="PROSITE" id="PS51186">
    <property type="entry name" value="GNAT"/>
    <property type="match status" value="1"/>
</dbReference>
<dbReference type="GO" id="GO:0016747">
    <property type="term" value="F:acyltransferase activity, transferring groups other than amino-acyl groups"/>
    <property type="evidence" value="ECO:0007669"/>
    <property type="project" value="InterPro"/>
</dbReference>
<evidence type="ECO:0000313" key="2">
    <source>
        <dbReference type="EMBL" id="KXK25868.1"/>
    </source>
</evidence>
<organism evidence="2 3">
    <name type="scientific">candidate division WS6 bacterium OLB20</name>
    <dbReference type="NCBI Taxonomy" id="1617426"/>
    <lineage>
        <taxon>Bacteria</taxon>
        <taxon>Candidatus Dojkabacteria</taxon>
    </lineage>
</organism>
<comment type="caution">
    <text evidence="2">The sequence shown here is derived from an EMBL/GenBank/DDBJ whole genome shotgun (WGS) entry which is preliminary data.</text>
</comment>
<dbReference type="InterPro" id="IPR000182">
    <property type="entry name" value="GNAT_dom"/>
</dbReference>